<protein>
    <submittedName>
        <fullName evidence="1">Glycoside hydrolase family 92</fullName>
    </submittedName>
</protein>
<dbReference type="EMBL" id="KE747817">
    <property type="protein sequence ID" value="RMZ68708.1"/>
    <property type="molecule type" value="Genomic_DNA"/>
</dbReference>
<reference evidence="1 2" key="1">
    <citation type="journal article" date="2014" name="PLoS ONE">
        <title>De novo Genome Assembly of the Fungal Plant Pathogen Pyrenophora semeniperda.</title>
        <authorList>
            <person name="Soliai M.M."/>
            <person name="Meyer S.E."/>
            <person name="Udall J.A."/>
            <person name="Elzinga D.E."/>
            <person name="Hermansen R.A."/>
            <person name="Bodily P.M."/>
            <person name="Hart A.A."/>
            <person name="Coleman C.E."/>
        </authorList>
    </citation>
    <scope>NUCLEOTIDE SEQUENCE [LARGE SCALE GENOMIC DNA]</scope>
    <source>
        <strain evidence="1 2">CCB06</strain>
        <tissue evidence="1">Mycelium</tissue>
    </source>
</reference>
<dbReference type="AlphaFoldDB" id="A0A3M7M2M4"/>
<evidence type="ECO:0000313" key="1">
    <source>
        <dbReference type="EMBL" id="RMZ68708.1"/>
    </source>
</evidence>
<dbReference type="Proteomes" id="UP000265663">
    <property type="component" value="Unassembled WGS sequence"/>
</dbReference>
<organism evidence="1 2">
    <name type="scientific">Pyrenophora seminiperda CCB06</name>
    <dbReference type="NCBI Taxonomy" id="1302712"/>
    <lineage>
        <taxon>Eukaryota</taxon>
        <taxon>Fungi</taxon>
        <taxon>Dikarya</taxon>
        <taxon>Ascomycota</taxon>
        <taxon>Pezizomycotina</taxon>
        <taxon>Dothideomycetes</taxon>
        <taxon>Pleosporomycetidae</taxon>
        <taxon>Pleosporales</taxon>
        <taxon>Pleosporineae</taxon>
        <taxon>Pleosporaceae</taxon>
        <taxon>Pyrenophora</taxon>
    </lineage>
</organism>
<accession>A0A3M7M2M4</accession>
<dbReference type="OrthoDB" id="4196148at2759"/>
<sequence>MARANNNSPIPSYEEAVMVAPVTRSSQEFESPVALERRDSANSCTLSSSWPLPDMPPAYAVVDEKATIFTIYGTMIHTPNAPAYQLSSFLGSRVDTIKLRRLCAEEVTVLQSGAQTIPFNDRSVLYETHGPSFLSNDYYIEGQHRSTLPGLLHMSFGLRRWHVVHIPIPTSRPVELMTCGKNGGLKKTITQRKNEMEPSVWKDAEGNVIATEVMQMCNGAKMPTLELRPGLDQTCRELILALWVSRLWMAFGRKAYMT</sequence>
<gene>
    <name evidence="1" type="ORF">GMOD_00002517</name>
</gene>
<name>A0A3M7M2M4_9PLEO</name>
<keyword evidence="2" id="KW-1185">Reference proteome</keyword>
<keyword evidence="1" id="KW-0378">Hydrolase</keyword>
<dbReference type="GO" id="GO:0016787">
    <property type="term" value="F:hydrolase activity"/>
    <property type="evidence" value="ECO:0007669"/>
    <property type="project" value="UniProtKB-KW"/>
</dbReference>
<proteinExistence type="predicted"/>
<evidence type="ECO:0000313" key="2">
    <source>
        <dbReference type="Proteomes" id="UP000265663"/>
    </source>
</evidence>